<keyword evidence="2" id="KW-1185">Reference proteome</keyword>
<proteinExistence type="predicted"/>
<gene>
    <name evidence="1" type="ORF">L1987_11728</name>
</gene>
<evidence type="ECO:0000313" key="1">
    <source>
        <dbReference type="EMBL" id="KAI3817928.1"/>
    </source>
</evidence>
<protein>
    <submittedName>
        <fullName evidence="1">Uncharacterized protein</fullName>
    </submittedName>
</protein>
<reference evidence="1 2" key="2">
    <citation type="journal article" date="2022" name="Mol. Ecol. Resour.">
        <title>The genomes of chicory, endive, great burdock and yacon provide insights into Asteraceae paleo-polyploidization history and plant inulin production.</title>
        <authorList>
            <person name="Fan W."/>
            <person name="Wang S."/>
            <person name="Wang H."/>
            <person name="Wang A."/>
            <person name="Jiang F."/>
            <person name="Liu H."/>
            <person name="Zhao H."/>
            <person name="Xu D."/>
            <person name="Zhang Y."/>
        </authorList>
    </citation>
    <scope>NUCLEOTIDE SEQUENCE [LARGE SCALE GENOMIC DNA]</scope>
    <source>
        <strain evidence="2">cv. Yunnan</strain>
        <tissue evidence="1">Leaves</tissue>
    </source>
</reference>
<sequence length="73" mass="7893">MLGRFPFEEGFAGLLLSSDVIPNSPGSVTHDWDPPVGQLPKIKLMVIMPVSMIIPLESWMASVGMILVKDAGK</sequence>
<comment type="caution">
    <text evidence="1">The sequence shown here is derived from an EMBL/GenBank/DDBJ whole genome shotgun (WGS) entry which is preliminary data.</text>
</comment>
<evidence type="ECO:0000313" key="2">
    <source>
        <dbReference type="Proteomes" id="UP001056120"/>
    </source>
</evidence>
<dbReference type="Proteomes" id="UP001056120">
    <property type="component" value="Linkage Group LG04"/>
</dbReference>
<dbReference type="EMBL" id="CM042021">
    <property type="protein sequence ID" value="KAI3817928.1"/>
    <property type="molecule type" value="Genomic_DNA"/>
</dbReference>
<organism evidence="1 2">
    <name type="scientific">Smallanthus sonchifolius</name>
    <dbReference type="NCBI Taxonomy" id="185202"/>
    <lineage>
        <taxon>Eukaryota</taxon>
        <taxon>Viridiplantae</taxon>
        <taxon>Streptophyta</taxon>
        <taxon>Embryophyta</taxon>
        <taxon>Tracheophyta</taxon>
        <taxon>Spermatophyta</taxon>
        <taxon>Magnoliopsida</taxon>
        <taxon>eudicotyledons</taxon>
        <taxon>Gunneridae</taxon>
        <taxon>Pentapetalae</taxon>
        <taxon>asterids</taxon>
        <taxon>campanulids</taxon>
        <taxon>Asterales</taxon>
        <taxon>Asteraceae</taxon>
        <taxon>Asteroideae</taxon>
        <taxon>Heliantheae alliance</taxon>
        <taxon>Millerieae</taxon>
        <taxon>Smallanthus</taxon>
    </lineage>
</organism>
<accession>A0ACB9JBS9</accession>
<reference evidence="2" key="1">
    <citation type="journal article" date="2022" name="Mol. Ecol. Resour.">
        <title>The genomes of chicory, endive, great burdock and yacon provide insights into Asteraceae palaeo-polyploidization history and plant inulin production.</title>
        <authorList>
            <person name="Fan W."/>
            <person name="Wang S."/>
            <person name="Wang H."/>
            <person name="Wang A."/>
            <person name="Jiang F."/>
            <person name="Liu H."/>
            <person name="Zhao H."/>
            <person name="Xu D."/>
            <person name="Zhang Y."/>
        </authorList>
    </citation>
    <scope>NUCLEOTIDE SEQUENCE [LARGE SCALE GENOMIC DNA]</scope>
    <source>
        <strain evidence="2">cv. Yunnan</strain>
    </source>
</reference>
<name>A0ACB9JBS9_9ASTR</name>